<sequence>MYCSLCDNNKFQLEMGTTENYEDVSNSEEKQIFIQPTTVQESSLQTQKFSYSQLQTPIPPESNNSSSTADEYIKFGSYITLQHHTTSKHLSSRSPDSNELSTKGNKDQVFAARRKSSNELWIVLQAYGERRRLKMDDAVPYNSQIRLVHIVSRRNLRSHPDYISPISKQQEVICHGDENTSDLNDNWLVQRHSYTNHYDNSGYWLANDAITLRHIQTGATLHSHSIMLDDDNQEVTCYGPGHEENDKWKAERIKNINDFIRNNS</sequence>
<proteinExistence type="predicted"/>
<feature type="domain" description="MIR" evidence="4">
    <location>
        <begin position="201"/>
        <end position="253"/>
    </location>
</feature>
<dbReference type="AlphaFoldDB" id="A0A1D1Z2I4"/>
<evidence type="ECO:0000259" key="4">
    <source>
        <dbReference type="PROSITE" id="PS50919"/>
    </source>
</evidence>
<feature type="domain" description="MIR" evidence="4">
    <location>
        <begin position="70"/>
        <end position="126"/>
    </location>
</feature>
<keyword evidence="1" id="KW-0732">Signal</keyword>
<feature type="domain" description="MIR" evidence="4">
    <location>
        <begin position="136"/>
        <end position="192"/>
    </location>
</feature>
<dbReference type="InterPro" id="IPR016093">
    <property type="entry name" value="MIR_motif"/>
</dbReference>
<dbReference type="SMART" id="SM00472">
    <property type="entry name" value="MIR"/>
    <property type="match status" value="3"/>
</dbReference>
<dbReference type="SUPFAM" id="SSF82109">
    <property type="entry name" value="MIR domain"/>
    <property type="match status" value="1"/>
</dbReference>
<dbReference type="InterPro" id="IPR036300">
    <property type="entry name" value="MIR_dom_sf"/>
</dbReference>
<dbReference type="EMBL" id="GDJX01006887">
    <property type="protein sequence ID" value="JAT61049.1"/>
    <property type="molecule type" value="Transcribed_RNA"/>
</dbReference>
<evidence type="ECO:0000256" key="1">
    <source>
        <dbReference type="ARBA" id="ARBA00022729"/>
    </source>
</evidence>
<dbReference type="PANTHER" id="PTHR46809:SF2">
    <property type="entry name" value="GH21273P"/>
    <property type="match status" value="1"/>
</dbReference>
<reference evidence="5" key="1">
    <citation type="submission" date="2015-07" db="EMBL/GenBank/DDBJ databases">
        <title>Transcriptome Assembly of Anthurium amnicola.</title>
        <authorList>
            <person name="Suzuki J."/>
        </authorList>
    </citation>
    <scope>NUCLEOTIDE SEQUENCE</scope>
</reference>
<evidence type="ECO:0000256" key="2">
    <source>
        <dbReference type="ARBA" id="ARBA00022737"/>
    </source>
</evidence>
<feature type="region of interest" description="Disordered" evidence="3">
    <location>
        <begin position="86"/>
        <end position="106"/>
    </location>
</feature>
<accession>A0A1D1Z2I4</accession>
<dbReference type="Pfam" id="PF02815">
    <property type="entry name" value="MIR"/>
    <property type="match status" value="1"/>
</dbReference>
<dbReference type="Gene3D" id="2.80.10.50">
    <property type="match status" value="1"/>
</dbReference>
<feature type="compositionally biased region" description="Polar residues" evidence="3">
    <location>
        <begin position="92"/>
        <end position="103"/>
    </location>
</feature>
<organism evidence="5">
    <name type="scientific">Anthurium amnicola</name>
    <dbReference type="NCBI Taxonomy" id="1678845"/>
    <lineage>
        <taxon>Eukaryota</taxon>
        <taxon>Viridiplantae</taxon>
        <taxon>Streptophyta</taxon>
        <taxon>Embryophyta</taxon>
        <taxon>Tracheophyta</taxon>
        <taxon>Spermatophyta</taxon>
        <taxon>Magnoliopsida</taxon>
        <taxon>Liliopsida</taxon>
        <taxon>Araceae</taxon>
        <taxon>Pothoideae</taxon>
        <taxon>Potheae</taxon>
        <taxon>Anthurium</taxon>
    </lineage>
</organism>
<dbReference type="CDD" id="cd23263">
    <property type="entry name" value="beta-trefoil_MIR"/>
    <property type="match status" value="1"/>
</dbReference>
<protein>
    <submittedName>
        <fullName evidence="5">Stromal cell-derived factor 2-like protein</fullName>
    </submittedName>
</protein>
<dbReference type="PROSITE" id="PS50919">
    <property type="entry name" value="MIR"/>
    <property type="match status" value="3"/>
</dbReference>
<keyword evidence="2" id="KW-0677">Repeat</keyword>
<name>A0A1D1Z2I4_9ARAE</name>
<gene>
    <name evidence="5" type="primary">At2g25110_5</name>
    <name evidence="5" type="ORF">g.17531</name>
</gene>
<evidence type="ECO:0000313" key="5">
    <source>
        <dbReference type="EMBL" id="JAT61049.1"/>
    </source>
</evidence>
<dbReference type="PANTHER" id="PTHR46809">
    <property type="entry name" value="STROMAL CELL-DERIVED FACTOR 2-LIKE PROTEIN"/>
    <property type="match status" value="1"/>
</dbReference>
<evidence type="ECO:0000256" key="3">
    <source>
        <dbReference type="SAM" id="MobiDB-lite"/>
    </source>
</evidence>